<dbReference type="FunFam" id="3.10.110.10:FF:000077">
    <property type="entry name" value="Ubiquitin conjugating enzyme E2"/>
    <property type="match status" value="1"/>
</dbReference>
<evidence type="ECO:0000256" key="4">
    <source>
        <dbReference type="SAM" id="MobiDB-lite"/>
    </source>
</evidence>
<keyword evidence="7" id="KW-1185">Reference proteome</keyword>
<sequence>MVSSLAVSVLNSLVSSFKRLAADHAALHDDLPPNYLFPAEDSSSDDLTQLTTLLAGPQGTPYSHGLWRVHLKIPDDYPKSPPKATFKTRIWHPNVEELTGAVCVDTLKRDWKATLTLKDVLVTISCLLIYPNPDSALNSAAGALLQENYEAFARQAKLMTFIHAPVPTELKSAAAEAKTKGEDAGTTIPEQEEPRLLRSRKGTRVQSVTMKKTAPKIEERSSSRSLHHFNGLETENPVEEEQEEVHHEADSIMSDDESENLSNASKENDPSLSPSPVKFAPPTPRKYALGKRPLSVLTLPLDTDPFTMDPYDSDLEGMTASEKNIAANNYGGSPERDFSPQKKSPKLSVRSKGVNSSGRIREEVQVFEDAPDMLELDRCHSGDGKENHGSMDGLKGLGLASRKALSTFPPTSLTPHSQSALSGSKASKAVPGTRKVSGSNMKKAKPRIGIRRL</sequence>
<gene>
    <name evidence="6" type="ORF">BDV26DRAFT_297321</name>
</gene>
<dbReference type="AlphaFoldDB" id="A0A5N7AT41"/>
<feature type="domain" description="UBC core" evidence="5">
    <location>
        <begin position="15"/>
        <end position="165"/>
    </location>
</feature>
<evidence type="ECO:0000256" key="2">
    <source>
        <dbReference type="ARBA" id="ARBA00022786"/>
    </source>
</evidence>
<dbReference type="Gene3D" id="3.10.110.10">
    <property type="entry name" value="Ubiquitin Conjugating Enzyme"/>
    <property type="match status" value="1"/>
</dbReference>
<dbReference type="Pfam" id="PF00179">
    <property type="entry name" value="UQ_con"/>
    <property type="match status" value="1"/>
</dbReference>
<accession>A0A5N7AT41</accession>
<dbReference type="SMART" id="SM00212">
    <property type="entry name" value="UBCc"/>
    <property type="match status" value="1"/>
</dbReference>
<evidence type="ECO:0000256" key="1">
    <source>
        <dbReference type="ARBA" id="ARBA00022679"/>
    </source>
</evidence>
<dbReference type="CDD" id="cd23804">
    <property type="entry name" value="UBCc_UBE2S"/>
    <property type="match status" value="1"/>
</dbReference>
<feature type="region of interest" description="Disordered" evidence="4">
    <location>
        <begin position="325"/>
        <end position="358"/>
    </location>
</feature>
<dbReference type="GO" id="GO:0016740">
    <property type="term" value="F:transferase activity"/>
    <property type="evidence" value="ECO:0007669"/>
    <property type="project" value="UniProtKB-KW"/>
</dbReference>
<evidence type="ECO:0000256" key="3">
    <source>
        <dbReference type="PROSITE-ProRule" id="PRU10133"/>
    </source>
</evidence>
<dbReference type="OrthoDB" id="10069349at2759"/>
<dbReference type="InterPro" id="IPR000608">
    <property type="entry name" value="UBC"/>
</dbReference>
<dbReference type="Proteomes" id="UP000326198">
    <property type="component" value="Unassembled WGS sequence"/>
</dbReference>
<dbReference type="EMBL" id="ML736331">
    <property type="protein sequence ID" value="KAE8373022.1"/>
    <property type="molecule type" value="Genomic_DNA"/>
</dbReference>
<dbReference type="InterPro" id="IPR023313">
    <property type="entry name" value="UBQ-conjugating_AS"/>
</dbReference>
<feature type="compositionally biased region" description="Polar residues" evidence="4">
    <location>
        <begin position="408"/>
        <end position="425"/>
    </location>
</feature>
<feature type="region of interest" description="Disordered" evidence="4">
    <location>
        <begin position="172"/>
        <end position="288"/>
    </location>
</feature>
<name>A0A5N7AT41_9EURO</name>
<dbReference type="PANTHER" id="PTHR24068">
    <property type="entry name" value="UBIQUITIN-CONJUGATING ENZYME E2"/>
    <property type="match status" value="1"/>
</dbReference>
<protein>
    <submittedName>
        <fullName evidence="6">Ubiquitin-conjugating enzyme/RWD-like protein</fullName>
    </submittedName>
</protein>
<feature type="compositionally biased region" description="Polar residues" evidence="4">
    <location>
        <begin position="260"/>
        <end position="274"/>
    </location>
</feature>
<dbReference type="SUPFAM" id="SSF54495">
    <property type="entry name" value="UBC-like"/>
    <property type="match status" value="1"/>
</dbReference>
<dbReference type="InterPro" id="IPR016135">
    <property type="entry name" value="UBQ-conjugating_enzyme/RWD"/>
</dbReference>
<reference evidence="6 7" key="1">
    <citation type="submission" date="2019-04" db="EMBL/GenBank/DDBJ databases">
        <title>Friends and foes A comparative genomics studyof 23 Aspergillus species from section Flavi.</title>
        <authorList>
            <consortium name="DOE Joint Genome Institute"/>
            <person name="Kjaerbolling I."/>
            <person name="Vesth T."/>
            <person name="Frisvad J.C."/>
            <person name="Nybo J.L."/>
            <person name="Theobald S."/>
            <person name="Kildgaard S."/>
            <person name="Isbrandt T."/>
            <person name="Kuo A."/>
            <person name="Sato A."/>
            <person name="Lyhne E.K."/>
            <person name="Kogle M.E."/>
            <person name="Wiebenga A."/>
            <person name="Kun R.S."/>
            <person name="Lubbers R.J."/>
            <person name="Makela M.R."/>
            <person name="Barry K."/>
            <person name="Chovatia M."/>
            <person name="Clum A."/>
            <person name="Daum C."/>
            <person name="Haridas S."/>
            <person name="He G."/>
            <person name="LaButti K."/>
            <person name="Lipzen A."/>
            <person name="Mondo S."/>
            <person name="Riley R."/>
            <person name="Salamov A."/>
            <person name="Simmons B.A."/>
            <person name="Magnuson J.K."/>
            <person name="Henrissat B."/>
            <person name="Mortensen U.H."/>
            <person name="Larsen T.O."/>
            <person name="Devries R.P."/>
            <person name="Grigoriev I.V."/>
            <person name="Machida M."/>
            <person name="Baker S.E."/>
            <person name="Andersen M.R."/>
        </authorList>
    </citation>
    <scope>NUCLEOTIDE SEQUENCE [LARGE SCALE GENOMIC DNA]</scope>
    <source>
        <strain evidence="6 7">IBT 29228</strain>
    </source>
</reference>
<feature type="active site" description="Glycyl thioester intermediate" evidence="3">
    <location>
        <position position="103"/>
    </location>
</feature>
<keyword evidence="2" id="KW-0833">Ubl conjugation pathway</keyword>
<keyword evidence="1" id="KW-0808">Transferase</keyword>
<organism evidence="6 7">
    <name type="scientific">Aspergillus bertholletiae</name>
    <dbReference type="NCBI Taxonomy" id="1226010"/>
    <lineage>
        <taxon>Eukaryota</taxon>
        <taxon>Fungi</taxon>
        <taxon>Dikarya</taxon>
        <taxon>Ascomycota</taxon>
        <taxon>Pezizomycotina</taxon>
        <taxon>Eurotiomycetes</taxon>
        <taxon>Eurotiomycetidae</taxon>
        <taxon>Eurotiales</taxon>
        <taxon>Aspergillaceae</taxon>
        <taxon>Aspergillus</taxon>
        <taxon>Aspergillus subgen. Circumdati</taxon>
    </lineage>
</organism>
<feature type="compositionally biased region" description="Basic residues" evidence="4">
    <location>
        <begin position="442"/>
        <end position="453"/>
    </location>
</feature>
<feature type="region of interest" description="Disordered" evidence="4">
    <location>
        <begin position="406"/>
        <end position="453"/>
    </location>
</feature>
<dbReference type="PROSITE" id="PS50127">
    <property type="entry name" value="UBC_2"/>
    <property type="match status" value="1"/>
</dbReference>
<evidence type="ECO:0000313" key="6">
    <source>
        <dbReference type="EMBL" id="KAE8373022.1"/>
    </source>
</evidence>
<proteinExistence type="predicted"/>
<evidence type="ECO:0000313" key="7">
    <source>
        <dbReference type="Proteomes" id="UP000326198"/>
    </source>
</evidence>
<evidence type="ECO:0000259" key="5">
    <source>
        <dbReference type="PROSITE" id="PS50127"/>
    </source>
</evidence>
<dbReference type="PROSITE" id="PS00183">
    <property type="entry name" value="UBC_1"/>
    <property type="match status" value="1"/>
</dbReference>